<dbReference type="InterPro" id="IPR059073">
    <property type="entry name" value="TRMT11_N"/>
</dbReference>
<reference evidence="13 14" key="1">
    <citation type="journal article" date="2013" name="PLoS Genet.">
        <title>The genome and development-dependent transcriptomes of Pyronema confluens: a window into fungal evolution.</title>
        <authorList>
            <person name="Traeger S."/>
            <person name="Altegoer F."/>
            <person name="Freitag M."/>
            <person name="Gabaldon T."/>
            <person name="Kempken F."/>
            <person name="Kumar A."/>
            <person name="Marcet-Houben M."/>
            <person name="Poggeler S."/>
            <person name="Stajich J.E."/>
            <person name="Nowrousian M."/>
        </authorList>
    </citation>
    <scope>NUCLEOTIDE SEQUENCE [LARGE SCALE GENOMIC DNA]</scope>
    <source>
        <strain evidence="14">CBS 100304</strain>
        <tissue evidence="13">Vegetative mycelium</tissue>
    </source>
</reference>
<evidence type="ECO:0000256" key="2">
    <source>
        <dbReference type="ARBA" id="ARBA00022490"/>
    </source>
</evidence>
<keyword evidence="14" id="KW-1185">Reference proteome</keyword>
<comment type="subcellular location">
    <subcellularLocation>
        <location evidence="1">Cytoplasm</location>
    </subcellularLocation>
</comment>
<dbReference type="InterPro" id="IPR000241">
    <property type="entry name" value="RlmKL-like_Mtase"/>
</dbReference>
<dbReference type="PRINTS" id="PR00507">
    <property type="entry name" value="N12N6MTFRASE"/>
</dbReference>
<gene>
    <name evidence="13" type="ORF">PCON_06177</name>
</gene>
<dbReference type="PROSITE" id="PS51627">
    <property type="entry name" value="SAM_MT_TRM11"/>
    <property type="match status" value="1"/>
</dbReference>
<dbReference type="GO" id="GO:0008033">
    <property type="term" value="P:tRNA processing"/>
    <property type="evidence" value="ECO:0007669"/>
    <property type="project" value="UniProtKB-UniRule"/>
</dbReference>
<dbReference type="GO" id="GO:0043527">
    <property type="term" value="C:tRNA methyltransferase complex"/>
    <property type="evidence" value="ECO:0007669"/>
    <property type="project" value="UniProtKB-ARBA"/>
</dbReference>
<dbReference type="GO" id="GO:0160102">
    <property type="term" value="F:tRNA (guanine(10)-N2)-methyltransferase activity"/>
    <property type="evidence" value="ECO:0007669"/>
    <property type="project" value="UniProtKB-EC"/>
</dbReference>
<dbReference type="InterPro" id="IPR016691">
    <property type="entry name" value="TRMT11"/>
</dbReference>
<feature type="domain" description="Ribosomal RNA large subunit methyltransferase K/L-like methyltransferase" evidence="11">
    <location>
        <begin position="190"/>
        <end position="304"/>
    </location>
</feature>
<evidence type="ECO:0000256" key="10">
    <source>
        <dbReference type="PROSITE-ProRule" id="PRU00959"/>
    </source>
</evidence>
<evidence type="ECO:0000259" key="12">
    <source>
        <dbReference type="Pfam" id="PF25904"/>
    </source>
</evidence>
<dbReference type="EMBL" id="HF935300">
    <property type="protein sequence ID" value="CCX06590.1"/>
    <property type="molecule type" value="Genomic_DNA"/>
</dbReference>
<dbReference type="PANTHER" id="PTHR13370">
    <property type="entry name" value="RNA METHYLASE-RELATED"/>
    <property type="match status" value="1"/>
</dbReference>
<dbReference type="PROSITE" id="PS00092">
    <property type="entry name" value="N6_MTASE"/>
    <property type="match status" value="1"/>
</dbReference>
<dbReference type="eggNOG" id="KOG2671">
    <property type="taxonomic scope" value="Eukaryota"/>
</dbReference>
<keyword evidence="7 10" id="KW-0819">tRNA processing</keyword>
<evidence type="ECO:0000256" key="8">
    <source>
        <dbReference type="ARBA" id="ARBA00022884"/>
    </source>
</evidence>
<dbReference type="AlphaFoldDB" id="U4KYG0"/>
<proteinExistence type="inferred from homology"/>
<comment type="similarity">
    <text evidence="10">Belongs to the class I-like SAM-binding methyltransferase superfamily. TRM11 methyltransferase family.</text>
</comment>
<dbReference type="GO" id="GO:0000049">
    <property type="term" value="F:tRNA binding"/>
    <property type="evidence" value="ECO:0007669"/>
    <property type="project" value="UniProtKB-UniRule"/>
</dbReference>
<name>U4KYG0_PYROM</name>
<dbReference type="Pfam" id="PF25904">
    <property type="entry name" value="Tmrp11_N"/>
    <property type="match status" value="1"/>
</dbReference>
<organism evidence="13 14">
    <name type="scientific">Pyronema omphalodes (strain CBS 100304)</name>
    <name type="common">Pyronema confluens</name>
    <dbReference type="NCBI Taxonomy" id="1076935"/>
    <lineage>
        <taxon>Eukaryota</taxon>
        <taxon>Fungi</taxon>
        <taxon>Dikarya</taxon>
        <taxon>Ascomycota</taxon>
        <taxon>Pezizomycotina</taxon>
        <taxon>Pezizomycetes</taxon>
        <taxon>Pezizales</taxon>
        <taxon>Pyronemataceae</taxon>
        <taxon>Pyronema</taxon>
    </lineage>
</organism>
<dbReference type="OrthoDB" id="296065at2759"/>
<evidence type="ECO:0000256" key="9">
    <source>
        <dbReference type="ARBA" id="ARBA00066937"/>
    </source>
</evidence>
<dbReference type="GO" id="GO:0005737">
    <property type="term" value="C:cytoplasm"/>
    <property type="evidence" value="ECO:0007669"/>
    <property type="project" value="UniProtKB-SubCell"/>
</dbReference>
<evidence type="ECO:0000259" key="11">
    <source>
        <dbReference type="Pfam" id="PF01170"/>
    </source>
</evidence>
<dbReference type="EC" id="2.1.1.214" evidence="9"/>
<evidence type="ECO:0000256" key="5">
    <source>
        <dbReference type="ARBA" id="ARBA00022679"/>
    </source>
</evidence>
<protein>
    <recommendedName>
        <fullName evidence="9">tRNA (guanine(10)-N(2))-methyltransferase</fullName>
        <ecNumber evidence="9">2.1.1.214</ecNumber>
    </recommendedName>
</protein>
<evidence type="ECO:0000256" key="7">
    <source>
        <dbReference type="ARBA" id="ARBA00022694"/>
    </source>
</evidence>
<dbReference type="PANTHER" id="PTHR13370:SF3">
    <property type="entry name" value="TRNA (GUANINE(10)-N2)-METHYLTRANSFERASE HOMOLOG"/>
    <property type="match status" value="1"/>
</dbReference>
<dbReference type="STRING" id="1076935.U4KYG0"/>
<keyword evidence="3 10" id="KW-0820">tRNA-binding</keyword>
<dbReference type="SUPFAM" id="SSF53335">
    <property type="entry name" value="S-adenosyl-L-methionine-dependent methyltransferases"/>
    <property type="match status" value="1"/>
</dbReference>
<keyword evidence="4 10" id="KW-0489">Methyltransferase</keyword>
<sequence>MPSPPQERALLPALEGTKFLVHFAQTHESFRQAELDSLAVYYNLPLEWVEYSDSSPFAIISLPTAADARKLIGRSILAKGVYTLWAHAEDYDTLHSQIQKQPHLFPPCQHHTFKFTVDTFQSSRSIKEQHATIASFSYLNLQGGISMKTPELHFFVFEEFPDRKNLGRIFFGLKLGDSDRDSVNRYDLKKRKYIGTTSMDAELSLLTCNMALCAPGKLVYDPFAGTGSFLYTASHFGSTTMGSDIDGRQLRGKKDRNVVNNFKQYNMSNRYLDGFTADLTNTPLRKARYLDAIVCDPPYGVREGLKVLGSRDPEKGKTPVMVGGIPGHLRPEYIPPKRPFGFEEMLDEVLQFSVDYLVDGGRLAFWMPTANEDGETGIPRNRRLRLDHHCVQTFNKWSRRLLVYTRLKDEDVVEETEEEKREREDKRGTADQLNGFRKKYFEGFKAQDAEEEAGKSL</sequence>
<keyword evidence="5 10" id="KW-0808">Transferase</keyword>
<dbReference type="Pfam" id="PF01170">
    <property type="entry name" value="UPF0020"/>
    <property type="match status" value="1"/>
</dbReference>
<dbReference type="GO" id="GO:0032259">
    <property type="term" value="P:methylation"/>
    <property type="evidence" value="ECO:0007669"/>
    <property type="project" value="UniProtKB-UniRule"/>
</dbReference>
<evidence type="ECO:0000256" key="1">
    <source>
        <dbReference type="ARBA" id="ARBA00004496"/>
    </source>
</evidence>
<accession>U4KYG0</accession>
<dbReference type="Gene3D" id="3.40.50.150">
    <property type="entry name" value="Vaccinia Virus protein VP39"/>
    <property type="match status" value="1"/>
</dbReference>
<keyword evidence="8 10" id="KW-0694">RNA-binding</keyword>
<evidence type="ECO:0000256" key="4">
    <source>
        <dbReference type="ARBA" id="ARBA00022603"/>
    </source>
</evidence>
<dbReference type="OMA" id="AFNKWSR"/>
<evidence type="ECO:0000256" key="3">
    <source>
        <dbReference type="ARBA" id="ARBA00022555"/>
    </source>
</evidence>
<keyword evidence="6 10" id="KW-0949">S-adenosyl-L-methionine</keyword>
<evidence type="ECO:0000313" key="13">
    <source>
        <dbReference type="EMBL" id="CCX06590.1"/>
    </source>
</evidence>
<dbReference type="InterPro" id="IPR029063">
    <property type="entry name" value="SAM-dependent_MTases_sf"/>
</dbReference>
<feature type="domain" description="tRNA (guanine(10)-N(2))-methyltransferase TRMT11 N-terminal" evidence="12">
    <location>
        <begin position="18"/>
        <end position="179"/>
    </location>
</feature>
<evidence type="ECO:0000313" key="14">
    <source>
        <dbReference type="Proteomes" id="UP000018144"/>
    </source>
</evidence>
<dbReference type="InterPro" id="IPR002052">
    <property type="entry name" value="DNA_methylase_N6_adenine_CS"/>
</dbReference>
<dbReference type="PIRSF" id="PIRSF017259">
    <property type="entry name" value="tRNA_mtfrase_TRM11"/>
    <property type="match status" value="1"/>
</dbReference>
<dbReference type="Proteomes" id="UP000018144">
    <property type="component" value="Unassembled WGS sequence"/>
</dbReference>
<keyword evidence="2" id="KW-0963">Cytoplasm</keyword>
<evidence type="ECO:0000256" key="6">
    <source>
        <dbReference type="ARBA" id="ARBA00022691"/>
    </source>
</evidence>